<reference evidence="6 7" key="1">
    <citation type="submission" date="2017-10" db="EMBL/GenBank/DDBJ databases">
        <title>Novel microbial diversity and functional potential in the marine mammal oral microbiome.</title>
        <authorList>
            <person name="Dudek N.K."/>
            <person name="Sun C.L."/>
            <person name="Burstein D."/>
            <person name="Kantor R.S."/>
            <person name="Aliaga Goltsman D.S."/>
            <person name="Bik E.M."/>
            <person name="Thomas B.C."/>
            <person name="Banfield J.F."/>
            <person name="Relman D.A."/>
        </authorList>
    </citation>
    <scope>NUCLEOTIDE SEQUENCE [LARGE SCALE GENOMIC DNA]</scope>
    <source>
        <strain evidence="6">DOLZORAL124_49_17</strain>
    </source>
</reference>
<comment type="caution">
    <text evidence="6">The sequence shown here is derived from an EMBL/GenBank/DDBJ whole genome shotgun (WGS) entry which is preliminary data.</text>
</comment>
<dbReference type="InterPro" id="IPR015860">
    <property type="entry name" value="ABC_transpr_TagH-like"/>
</dbReference>
<dbReference type="GO" id="GO:0140359">
    <property type="term" value="F:ABC-type transporter activity"/>
    <property type="evidence" value="ECO:0007669"/>
    <property type="project" value="InterPro"/>
</dbReference>
<evidence type="ECO:0000313" key="6">
    <source>
        <dbReference type="EMBL" id="PID60309.1"/>
    </source>
</evidence>
<evidence type="ECO:0000256" key="4">
    <source>
        <dbReference type="ARBA" id="ARBA00022840"/>
    </source>
</evidence>
<sequence length="431" mass="48529">MSYTVIKIENLSKLYRLGEVGTGTLSHDLNRWWARVRGKEDPYAKIGQVNDRTQKAESDYVWALKDVNLEVKHGDILGIIGKNGAGKSTLLKLISRITAPTTGSIKGKGRIASLLEVGTGMNPQMTARENIYLNGAILGMNRQEITRKFDDIVDFAGCAMYVDTPVKRYSSGMRVRLGFAVAAFLEPDILIVDEVLAVGDAEFQKKAIGKMKDVSSSKGRTVLFVSHNMGSVETLCDRAILLNNGSIVFESRDVREAIKKYLYANDNGAVKPVEWVNTDNRCDSPFFKPLRFWLSDEYGNLLTMPVRNDQAMYVNISFEIKELDSALAIACWIYDEKNRLLFVTEHTDSAESSWKIPCQGKDHFRFKIPERLLNEGIYRIELAASLYKRMWLIQNGKENINIFLHIAGGLSDSPQWLECRGGIIAPVIQWE</sequence>
<dbReference type="InterPro" id="IPR003439">
    <property type="entry name" value="ABC_transporter-like_ATP-bd"/>
</dbReference>
<dbReference type="InterPro" id="IPR003593">
    <property type="entry name" value="AAA+_ATPase"/>
</dbReference>
<keyword evidence="2" id="KW-0813">Transport</keyword>
<dbReference type="Pfam" id="PF00005">
    <property type="entry name" value="ABC_tran"/>
    <property type="match status" value="1"/>
</dbReference>
<evidence type="ECO:0000256" key="2">
    <source>
        <dbReference type="ARBA" id="ARBA00022448"/>
    </source>
</evidence>
<dbReference type="AlphaFoldDB" id="A0A2G6EDY5"/>
<keyword evidence="3" id="KW-0547">Nucleotide-binding</keyword>
<evidence type="ECO:0000256" key="3">
    <source>
        <dbReference type="ARBA" id="ARBA00022741"/>
    </source>
</evidence>
<accession>A0A2G6EDY5</accession>
<dbReference type="InterPro" id="IPR027417">
    <property type="entry name" value="P-loop_NTPase"/>
</dbReference>
<dbReference type="InterPro" id="IPR017871">
    <property type="entry name" value="ABC_transporter-like_CS"/>
</dbReference>
<dbReference type="Proteomes" id="UP000229740">
    <property type="component" value="Unassembled WGS sequence"/>
</dbReference>
<name>A0A2G6EDY5_9BACT</name>
<keyword evidence="4 6" id="KW-0067">ATP-binding</keyword>
<dbReference type="PANTHER" id="PTHR46743">
    <property type="entry name" value="TEICHOIC ACIDS EXPORT ATP-BINDING PROTEIN TAGH"/>
    <property type="match status" value="1"/>
</dbReference>
<evidence type="ECO:0000259" key="5">
    <source>
        <dbReference type="PROSITE" id="PS50893"/>
    </source>
</evidence>
<dbReference type="SMART" id="SM00382">
    <property type="entry name" value="AAA"/>
    <property type="match status" value="1"/>
</dbReference>
<dbReference type="CDD" id="cd03220">
    <property type="entry name" value="ABC_KpsT_Wzt"/>
    <property type="match status" value="1"/>
</dbReference>
<evidence type="ECO:0000313" key="7">
    <source>
        <dbReference type="Proteomes" id="UP000229740"/>
    </source>
</evidence>
<proteinExistence type="inferred from homology"/>
<feature type="domain" description="ABC transporter" evidence="5">
    <location>
        <begin position="47"/>
        <end position="269"/>
    </location>
</feature>
<evidence type="ECO:0000256" key="1">
    <source>
        <dbReference type="ARBA" id="ARBA00005417"/>
    </source>
</evidence>
<dbReference type="PANTHER" id="PTHR46743:SF2">
    <property type="entry name" value="TEICHOIC ACIDS EXPORT ATP-BINDING PROTEIN TAGH"/>
    <property type="match status" value="1"/>
</dbReference>
<dbReference type="PROSITE" id="PS00211">
    <property type="entry name" value="ABC_TRANSPORTER_1"/>
    <property type="match status" value="1"/>
</dbReference>
<dbReference type="EMBL" id="PDPS01000008">
    <property type="protein sequence ID" value="PID60309.1"/>
    <property type="molecule type" value="Genomic_DNA"/>
</dbReference>
<dbReference type="Gene3D" id="3.40.50.300">
    <property type="entry name" value="P-loop containing nucleotide triphosphate hydrolases"/>
    <property type="match status" value="1"/>
</dbReference>
<comment type="similarity">
    <text evidence="1">Belongs to the ABC transporter superfamily.</text>
</comment>
<dbReference type="GO" id="GO:0005524">
    <property type="term" value="F:ATP binding"/>
    <property type="evidence" value="ECO:0007669"/>
    <property type="project" value="UniProtKB-KW"/>
</dbReference>
<protein>
    <submittedName>
        <fullName evidence="6">ABC transporter ATP-binding protein</fullName>
    </submittedName>
</protein>
<dbReference type="InterPro" id="IPR050683">
    <property type="entry name" value="Bact_Polysacc_Export_ATP-bd"/>
</dbReference>
<dbReference type="GO" id="GO:0016020">
    <property type="term" value="C:membrane"/>
    <property type="evidence" value="ECO:0007669"/>
    <property type="project" value="InterPro"/>
</dbReference>
<dbReference type="SUPFAM" id="SSF52540">
    <property type="entry name" value="P-loop containing nucleoside triphosphate hydrolases"/>
    <property type="match status" value="1"/>
</dbReference>
<gene>
    <name evidence="6" type="ORF">CSB45_00550</name>
</gene>
<dbReference type="PROSITE" id="PS50893">
    <property type="entry name" value="ABC_TRANSPORTER_2"/>
    <property type="match status" value="1"/>
</dbReference>
<dbReference type="GO" id="GO:0016887">
    <property type="term" value="F:ATP hydrolysis activity"/>
    <property type="evidence" value="ECO:0007669"/>
    <property type="project" value="InterPro"/>
</dbReference>
<organism evidence="6 7">
    <name type="scientific">candidate division KSB3 bacterium</name>
    <dbReference type="NCBI Taxonomy" id="2044937"/>
    <lineage>
        <taxon>Bacteria</taxon>
        <taxon>candidate division KSB3</taxon>
    </lineage>
</organism>